<feature type="transmembrane region" description="Helical" evidence="6">
    <location>
        <begin position="183"/>
        <end position="203"/>
    </location>
</feature>
<feature type="transmembrane region" description="Helical" evidence="6">
    <location>
        <begin position="244"/>
        <end position="268"/>
    </location>
</feature>
<dbReference type="GO" id="GO:0005886">
    <property type="term" value="C:plasma membrane"/>
    <property type="evidence" value="ECO:0007669"/>
    <property type="project" value="UniProtKB-SubCell"/>
</dbReference>
<dbReference type="EMBL" id="JAGVSJ010000034">
    <property type="protein sequence ID" value="MBX8632550.1"/>
    <property type="molecule type" value="Genomic_DNA"/>
</dbReference>
<dbReference type="InterPro" id="IPR002293">
    <property type="entry name" value="AA/rel_permease1"/>
</dbReference>
<dbReference type="PANTHER" id="PTHR42770:SF7">
    <property type="entry name" value="MEMBRANE PROTEIN"/>
    <property type="match status" value="1"/>
</dbReference>
<dbReference type="EMBL" id="JAHEAC010000055">
    <property type="protein sequence ID" value="MBX8644341.1"/>
    <property type="molecule type" value="Genomic_DNA"/>
</dbReference>
<feature type="transmembrane region" description="Helical" evidence="6">
    <location>
        <begin position="345"/>
        <end position="371"/>
    </location>
</feature>
<feature type="transmembrane region" description="Helical" evidence="6">
    <location>
        <begin position="462"/>
        <end position="483"/>
    </location>
</feature>
<feature type="transmembrane region" description="Helical" evidence="6">
    <location>
        <begin position="153"/>
        <end position="171"/>
    </location>
</feature>
<dbReference type="AlphaFoldDB" id="A0A8J7YSB2"/>
<reference evidence="8" key="1">
    <citation type="submission" date="2021-05" db="EMBL/GenBank/DDBJ databases">
        <title>Genomic insights into ecological role and evolution of a novel Thermoplasmata order Candidatus Sysuiplasmatales.</title>
        <authorList>
            <person name="Yuan Y."/>
        </authorList>
    </citation>
    <scope>NUCLEOTIDE SEQUENCE</scope>
    <source>
        <strain evidence="8">TUT19-bin139</strain>
        <strain evidence="7">YP2-bin.285</strain>
    </source>
</reference>
<feature type="transmembrane region" description="Helical" evidence="6">
    <location>
        <begin position="21"/>
        <end position="42"/>
    </location>
</feature>
<dbReference type="PANTHER" id="PTHR42770">
    <property type="entry name" value="AMINO ACID TRANSPORTER-RELATED"/>
    <property type="match status" value="1"/>
</dbReference>
<name>A0A8J7YSB2_9ARCH</name>
<dbReference type="Proteomes" id="UP000716004">
    <property type="component" value="Unassembled WGS sequence"/>
</dbReference>
<evidence type="ECO:0000256" key="4">
    <source>
        <dbReference type="ARBA" id="ARBA00022989"/>
    </source>
</evidence>
<dbReference type="Gene3D" id="1.20.1740.10">
    <property type="entry name" value="Amino acid/polyamine transporter I"/>
    <property type="match status" value="1"/>
</dbReference>
<comment type="caution">
    <text evidence="8">The sequence shown here is derived from an EMBL/GenBank/DDBJ whole genome shotgun (WGS) entry which is preliminary data.</text>
</comment>
<evidence type="ECO:0000256" key="2">
    <source>
        <dbReference type="ARBA" id="ARBA00022475"/>
    </source>
</evidence>
<evidence type="ECO:0000313" key="7">
    <source>
        <dbReference type="EMBL" id="MBX8632550.1"/>
    </source>
</evidence>
<feature type="transmembrane region" description="Helical" evidence="6">
    <location>
        <begin position="54"/>
        <end position="76"/>
    </location>
</feature>
<keyword evidence="5 6" id="KW-0472">Membrane</keyword>
<keyword evidence="4 6" id="KW-1133">Transmembrane helix</keyword>
<keyword evidence="3 6" id="KW-0812">Transmembrane</keyword>
<evidence type="ECO:0000256" key="5">
    <source>
        <dbReference type="ARBA" id="ARBA00023136"/>
    </source>
</evidence>
<dbReference type="GO" id="GO:0022857">
    <property type="term" value="F:transmembrane transporter activity"/>
    <property type="evidence" value="ECO:0007669"/>
    <property type="project" value="InterPro"/>
</dbReference>
<comment type="subcellular location">
    <subcellularLocation>
        <location evidence="1">Cell membrane</location>
        <topology evidence="1">Multi-pass membrane protein</topology>
    </subcellularLocation>
</comment>
<feature type="transmembrane region" description="Helical" evidence="6">
    <location>
        <begin position="489"/>
        <end position="513"/>
    </location>
</feature>
<keyword evidence="2" id="KW-1003">Cell membrane</keyword>
<proteinExistence type="predicted"/>
<dbReference type="Pfam" id="PF13520">
    <property type="entry name" value="AA_permease_2"/>
    <property type="match status" value="1"/>
</dbReference>
<gene>
    <name evidence="7" type="ORF">J9259_08580</name>
    <name evidence="8" type="ORF">KIY12_06450</name>
</gene>
<evidence type="ECO:0000256" key="1">
    <source>
        <dbReference type="ARBA" id="ARBA00004651"/>
    </source>
</evidence>
<organism evidence="8 9">
    <name type="scientific">Candidatus Sysuiplasma superficiale</name>
    <dbReference type="NCBI Taxonomy" id="2823368"/>
    <lineage>
        <taxon>Archaea</taxon>
        <taxon>Methanobacteriati</taxon>
        <taxon>Thermoplasmatota</taxon>
        <taxon>Thermoplasmata</taxon>
        <taxon>Candidatus Sysuiplasmatales</taxon>
        <taxon>Candidatus Sysuiplasmataceae</taxon>
        <taxon>Candidatus Sysuiplasma</taxon>
    </lineage>
</organism>
<feature type="transmembrane region" description="Helical" evidence="6">
    <location>
        <begin position="398"/>
        <end position="417"/>
    </location>
</feature>
<dbReference type="InterPro" id="IPR050367">
    <property type="entry name" value="APC_superfamily"/>
</dbReference>
<feature type="transmembrane region" description="Helical" evidence="6">
    <location>
        <begin position="423"/>
        <end position="442"/>
    </location>
</feature>
<sequence length="536" mass="58608">MTAEKGIFVRQATGLVKGLRWYDGIIMALAYFNVAVGAFLVFGWGSWLFPGANMVITIGLVGLIVDIPVVLVYSWFSMLMPRTGGDYIYVSRSLSSWMGFAVGLVFFIFLSAFSVGQNAWFSTTTVISPYLAAIGSTNNMPGLVNFATEITKPGPSILIGFILLLIVFFVLTRSSETVHKIMAGLFVVAFIGWPVLYVIALAASSNAQFIHAFNTYALKNSFPSYASVIATARTSGFSIIPPTFGASILALPIVYATVAFPQGITYLGGEVKKANRSLPLSLISSLFILVGVIALMGYFTYNVFGYNFLDASASLGFTGTHYPFVSPPYTDYFLAILYPNVPFNLFMMVSALCWELLLMIMFGLMATRFLFASSFDRVLPSWVSDISERFHSPVKASIVLMIIAFIFLASTAFNFIVTYFDSVTAWTTAYIIVMIAGIVLPFRRKDLLQYAPPIVKKTVAGIPVISIFGVLGVLSLGVVFYTLLLNPDVSGATVLGLTVVTMSYLVGIIWYFASVAYKRRKSGLDPSLAFREIPPE</sequence>
<feature type="transmembrane region" description="Helical" evidence="6">
    <location>
        <begin position="280"/>
        <end position="301"/>
    </location>
</feature>
<evidence type="ECO:0000313" key="9">
    <source>
        <dbReference type="Proteomes" id="UP000750197"/>
    </source>
</evidence>
<protein>
    <submittedName>
        <fullName evidence="7">APC family permease</fullName>
    </submittedName>
    <submittedName>
        <fullName evidence="8">Amino acid permease</fullName>
    </submittedName>
</protein>
<accession>A0A8J7YSB2</accession>
<evidence type="ECO:0000256" key="6">
    <source>
        <dbReference type="SAM" id="Phobius"/>
    </source>
</evidence>
<dbReference type="PIRSF" id="PIRSF006060">
    <property type="entry name" value="AA_transporter"/>
    <property type="match status" value="1"/>
</dbReference>
<evidence type="ECO:0000313" key="8">
    <source>
        <dbReference type="EMBL" id="MBX8644341.1"/>
    </source>
</evidence>
<evidence type="ECO:0000256" key="3">
    <source>
        <dbReference type="ARBA" id="ARBA00022692"/>
    </source>
</evidence>
<dbReference type="Proteomes" id="UP000750197">
    <property type="component" value="Unassembled WGS sequence"/>
</dbReference>
<feature type="transmembrane region" description="Helical" evidence="6">
    <location>
        <begin position="97"/>
        <end position="116"/>
    </location>
</feature>